<evidence type="ECO:0000259" key="6">
    <source>
        <dbReference type="PROSITE" id="PS50255"/>
    </source>
</evidence>
<keyword evidence="3" id="KW-0408">Iron</keyword>
<proteinExistence type="inferred from homology"/>
<evidence type="ECO:0000256" key="2">
    <source>
        <dbReference type="ARBA" id="ARBA00022723"/>
    </source>
</evidence>
<dbReference type="EMBL" id="JAAGSC010000031">
    <property type="protein sequence ID" value="NDY94608.1"/>
    <property type="molecule type" value="Genomic_DNA"/>
</dbReference>
<dbReference type="Gene3D" id="3.10.120.10">
    <property type="entry name" value="Cytochrome b5-like heme/steroid binding domain"/>
    <property type="match status" value="1"/>
</dbReference>
<keyword evidence="5" id="KW-0732">Signal</keyword>
<accession>A0A845UVJ8</accession>
<dbReference type="InterPro" id="IPR050668">
    <property type="entry name" value="Cytochrome_b5"/>
</dbReference>
<dbReference type="AlphaFoldDB" id="A0A845UVJ8"/>
<evidence type="ECO:0000256" key="1">
    <source>
        <dbReference type="ARBA" id="ARBA00022617"/>
    </source>
</evidence>
<reference evidence="7 8" key="1">
    <citation type="submission" date="2020-02" db="EMBL/GenBank/DDBJ databases">
        <authorList>
            <person name="Zhang X.-Y."/>
        </authorList>
    </citation>
    <scope>NUCLEOTIDE SEQUENCE [LARGE SCALE GENOMIC DNA]</scope>
    <source>
        <strain evidence="7 8">C33</strain>
    </source>
</reference>
<organism evidence="7 8">
    <name type="scientific">Wenzhouxiangella limi</name>
    <dbReference type="NCBI Taxonomy" id="2707351"/>
    <lineage>
        <taxon>Bacteria</taxon>
        <taxon>Pseudomonadati</taxon>
        <taxon>Pseudomonadota</taxon>
        <taxon>Gammaproteobacteria</taxon>
        <taxon>Chromatiales</taxon>
        <taxon>Wenzhouxiangellaceae</taxon>
        <taxon>Wenzhouxiangella</taxon>
    </lineage>
</organism>
<dbReference type="Pfam" id="PF00173">
    <property type="entry name" value="Cyt-b5"/>
    <property type="match status" value="1"/>
</dbReference>
<keyword evidence="8" id="KW-1185">Reference proteome</keyword>
<feature type="chain" id="PRO_5032887602" evidence="5">
    <location>
        <begin position="23"/>
        <end position="122"/>
    </location>
</feature>
<dbReference type="SMART" id="SM01117">
    <property type="entry name" value="Cyt-b5"/>
    <property type="match status" value="1"/>
</dbReference>
<evidence type="ECO:0000313" key="7">
    <source>
        <dbReference type="EMBL" id="NDY94608.1"/>
    </source>
</evidence>
<evidence type="ECO:0000256" key="3">
    <source>
        <dbReference type="ARBA" id="ARBA00023004"/>
    </source>
</evidence>
<keyword evidence="2" id="KW-0479">Metal-binding</keyword>
<name>A0A845UVJ8_9GAMM</name>
<dbReference type="InterPro" id="IPR001199">
    <property type="entry name" value="Cyt_B5-like_heme/steroid-bd"/>
</dbReference>
<dbReference type="Proteomes" id="UP000484885">
    <property type="component" value="Unassembled WGS sequence"/>
</dbReference>
<gene>
    <name evidence="7" type="ORF">G3I74_02555</name>
</gene>
<protein>
    <submittedName>
        <fullName evidence="7">Cytochrome b5 domain-containing protein</fullName>
    </submittedName>
</protein>
<dbReference type="GO" id="GO:0020037">
    <property type="term" value="F:heme binding"/>
    <property type="evidence" value="ECO:0007669"/>
    <property type="project" value="TreeGrafter"/>
</dbReference>
<dbReference type="GO" id="GO:0046872">
    <property type="term" value="F:metal ion binding"/>
    <property type="evidence" value="ECO:0007669"/>
    <property type="project" value="UniProtKB-KW"/>
</dbReference>
<dbReference type="GO" id="GO:0016020">
    <property type="term" value="C:membrane"/>
    <property type="evidence" value="ECO:0007669"/>
    <property type="project" value="TreeGrafter"/>
</dbReference>
<keyword evidence="1" id="KW-0349">Heme</keyword>
<dbReference type="PROSITE" id="PS50255">
    <property type="entry name" value="CYTOCHROME_B5_2"/>
    <property type="match status" value="1"/>
</dbReference>
<evidence type="ECO:0000256" key="4">
    <source>
        <dbReference type="ARBA" id="ARBA00038168"/>
    </source>
</evidence>
<feature type="domain" description="Cytochrome b5 heme-binding" evidence="6">
    <location>
        <begin position="40"/>
        <end position="120"/>
    </location>
</feature>
<dbReference type="InterPro" id="IPR036400">
    <property type="entry name" value="Cyt_B5-like_heme/steroid_sf"/>
</dbReference>
<evidence type="ECO:0000256" key="5">
    <source>
        <dbReference type="SAM" id="SignalP"/>
    </source>
</evidence>
<sequence length="122" mass="13341">MAVKKFIFAVFIAFWASVGTVAVLQVLTPEPPTGDDPDSPAVFDLGEVAEHDSLDDCWMVIEGKVYDFTDYVGQHPAPPSVLEPWCGKQATEGMRTKGIGRDHSPAAWAMLDDYRIGKLADD</sequence>
<comment type="caution">
    <text evidence="7">The sequence shown here is derived from an EMBL/GenBank/DDBJ whole genome shotgun (WGS) entry which is preliminary data.</text>
</comment>
<evidence type="ECO:0000313" key="8">
    <source>
        <dbReference type="Proteomes" id="UP000484885"/>
    </source>
</evidence>
<feature type="signal peptide" evidence="5">
    <location>
        <begin position="1"/>
        <end position="22"/>
    </location>
</feature>
<dbReference type="SUPFAM" id="SSF55856">
    <property type="entry name" value="Cytochrome b5-like heme/steroid binding domain"/>
    <property type="match status" value="1"/>
</dbReference>
<dbReference type="PANTHER" id="PTHR19359">
    <property type="entry name" value="CYTOCHROME B5"/>
    <property type="match status" value="1"/>
</dbReference>
<comment type="similarity">
    <text evidence="4">Belongs to the cytochrome b5 family.</text>
</comment>